<dbReference type="AlphaFoldDB" id="A0A2W2C1Y7"/>
<dbReference type="GO" id="GO:0061503">
    <property type="term" value="F:tRNA threonylcarbamoyladenosine dehydratase"/>
    <property type="evidence" value="ECO:0007669"/>
    <property type="project" value="TreeGrafter"/>
</dbReference>
<proteinExistence type="predicted"/>
<reference evidence="2 3" key="1">
    <citation type="submission" date="2018-06" db="EMBL/GenBank/DDBJ databases">
        <title>Mucibacter soli gen. nov., sp. nov., a new member of the family Chitinophagaceae producing mucin.</title>
        <authorList>
            <person name="Kim M.-K."/>
            <person name="Park S."/>
            <person name="Kim T.-S."/>
            <person name="Joung Y."/>
            <person name="Han J.-H."/>
            <person name="Kim S.B."/>
        </authorList>
    </citation>
    <scope>NUCLEOTIDE SEQUENCE [LARGE SCALE GENOMIC DNA]</scope>
    <source>
        <strain evidence="2 3">R1-15</strain>
    </source>
</reference>
<dbReference type="NCBIfam" id="NF005901">
    <property type="entry name" value="PRK07877.1"/>
    <property type="match status" value="1"/>
</dbReference>
<sequence>MHLHFEHLKGKNEASNQIYSPVFFQLNNSGHRSQLNTLLTNNEITLINDDIHSQIRELLKIRHPFRRIAEDEYPGMIDAHLNGTDAEEFGLWVYYPWSKRLVHILPEKEFIEVRTSRNQHKITEEEQNILAGKKIGVIGLSVGQSIALTLAMERVGGELRLADFDTAELSNLNRIRTGIHNLGLLKVIMVAREIAEIDPFLQVKIFKEGLQDDNIEAFFGKNDETLDLLVEVCDGLDMKIASRFKAREMRIPVVMDTNDRGMLDIERFDLEPDRPILHGYAGSLTPDDLKSISEAERVGYVLKMIGADTLSPRMKASMMELGQSIGTWPQTASSVVLGGAITTDVVRRILLDQFHESGRYYVDLEKQISDPGHARNSIHFNSELLRQEALGIFGEDITQPGFEAQDSAYIDSLIQFAKEQNKLFKRFPFTFRKNGDKLIIFVKRSEILGNSYLCVMGGMIASFNYKLKLDGKKLEATIVAHNQEQPYFVVGFKAGEKELVMAKSLSPLSFLESQGIKINWAKDKDVVADSLSECERLLHFIPQTHKFYYNYIRFSPQGEGVAYEDTGLPPTAKPVYLMASDPLAIQHVGKWNKGKALSLLAKMRWSSFQQIGLIDANTQDAACLISLGEKLQSLIWMSDAGQVFLNDSIPQLFGVEDFPEFYTEIHLLKQSLITNFETDPGNALFVCGIRSEQ</sequence>
<dbReference type="Gene3D" id="3.40.50.720">
    <property type="entry name" value="NAD(P)-binding Rossmann-like Domain"/>
    <property type="match status" value="1"/>
</dbReference>
<dbReference type="OrthoDB" id="5149792at2"/>
<dbReference type="RefSeq" id="WP_110997825.1">
    <property type="nucleotide sequence ID" value="NZ_QKTW01000007.1"/>
</dbReference>
<gene>
    <name evidence="2" type="ORF">DN068_05170</name>
</gene>
<organism evidence="2 3">
    <name type="scientific">Taibaiella soli</name>
    <dbReference type="NCBI Taxonomy" id="1649169"/>
    <lineage>
        <taxon>Bacteria</taxon>
        <taxon>Pseudomonadati</taxon>
        <taxon>Bacteroidota</taxon>
        <taxon>Chitinophagia</taxon>
        <taxon>Chitinophagales</taxon>
        <taxon>Chitinophagaceae</taxon>
        <taxon>Taibaiella</taxon>
    </lineage>
</organism>
<dbReference type="InterPro" id="IPR000594">
    <property type="entry name" value="ThiF_NAD_FAD-bd"/>
</dbReference>
<keyword evidence="3" id="KW-1185">Reference proteome</keyword>
<feature type="domain" description="THIF-type NAD/FAD binding fold" evidence="1">
    <location>
        <begin position="119"/>
        <end position="254"/>
    </location>
</feature>
<dbReference type="GO" id="GO:0061504">
    <property type="term" value="P:cyclic threonylcarbamoyladenosine biosynthetic process"/>
    <property type="evidence" value="ECO:0007669"/>
    <property type="project" value="TreeGrafter"/>
</dbReference>
<dbReference type="PANTHER" id="PTHR43267:SF3">
    <property type="entry name" value="THIF PROTEIN"/>
    <property type="match status" value="1"/>
</dbReference>
<dbReference type="PANTHER" id="PTHR43267">
    <property type="entry name" value="TRNA THREONYLCARBAMOYLADENOSINE DEHYDRATASE"/>
    <property type="match status" value="1"/>
</dbReference>
<dbReference type="EMBL" id="QKTW01000007">
    <property type="protein sequence ID" value="PZF74083.1"/>
    <property type="molecule type" value="Genomic_DNA"/>
</dbReference>
<dbReference type="Pfam" id="PF00899">
    <property type="entry name" value="ThiF"/>
    <property type="match status" value="1"/>
</dbReference>
<evidence type="ECO:0000313" key="3">
    <source>
        <dbReference type="Proteomes" id="UP000248745"/>
    </source>
</evidence>
<comment type="caution">
    <text evidence="2">The sequence shown here is derived from an EMBL/GenBank/DDBJ whole genome shotgun (WGS) entry which is preliminary data.</text>
</comment>
<protein>
    <submittedName>
        <fullName evidence="2">Rv1355c family protein</fullName>
    </submittedName>
</protein>
<evidence type="ECO:0000313" key="2">
    <source>
        <dbReference type="EMBL" id="PZF74083.1"/>
    </source>
</evidence>
<dbReference type="GO" id="GO:0008641">
    <property type="term" value="F:ubiquitin-like modifier activating enzyme activity"/>
    <property type="evidence" value="ECO:0007669"/>
    <property type="project" value="InterPro"/>
</dbReference>
<dbReference type="InterPro" id="IPR045886">
    <property type="entry name" value="ThiF/MoeB/HesA"/>
</dbReference>
<evidence type="ECO:0000259" key="1">
    <source>
        <dbReference type="Pfam" id="PF00899"/>
    </source>
</evidence>
<dbReference type="InterPro" id="IPR035985">
    <property type="entry name" value="Ubiquitin-activating_enz"/>
</dbReference>
<name>A0A2W2C1Y7_9BACT</name>
<accession>A0A2W2C1Y7</accession>
<dbReference type="SUPFAM" id="SSF69572">
    <property type="entry name" value="Activating enzymes of the ubiquitin-like proteins"/>
    <property type="match status" value="1"/>
</dbReference>
<dbReference type="CDD" id="cd01483">
    <property type="entry name" value="E1_enzyme_family"/>
    <property type="match status" value="1"/>
</dbReference>
<dbReference type="Proteomes" id="UP000248745">
    <property type="component" value="Unassembled WGS sequence"/>
</dbReference>